<protein>
    <submittedName>
        <fullName evidence="1">Uncharacterized protein</fullName>
    </submittedName>
</protein>
<proteinExistence type="predicted"/>
<accession>A0A0G4HX49</accession>
<dbReference type="AlphaFoldDB" id="A0A0G4HX49"/>
<reference evidence="1" key="1">
    <citation type="submission" date="2014-11" db="EMBL/GenBank/DDBJ databases">
        <authorList>
            <person name="Otto D Thomas"/>
            <person name="Naeem Raeece"/>
        </authorList>
    </citation>
    <scope>NUCLEOTIDE SEQUENCE</scope>
</reference>
<dbReference type="VEuPathDB" id="CryptoDB:Cvel_32936"/>
<evidence type="ECO:0000313" key="1">
    <source>
        <dbReference type="EMBL" id="CEM49030.1"/>
    </source>
</evidence>
<dbReference type="EMBL" id="CDMZ01004211">
    <property type="protein sequence ID" value="CEM49030.1"/>
    <property type="molecule type" value="Genomic_DNA"/>
</dbReference>
<gene>
    <name evidence="1" type="ORF">Cvel_32936</name>
</gene>
<sequence>MAGIAGTAETARNAETPEMAEIADIAETAGNTEIVENAEIVENVENAEMRVWDGGLDRRQARAASAAVSVGLARSPTGLPHPSTQWRCTVVASLRAAHPSNAVQPAGGS</sequence>
<organism evidence="1">
    <name type="scientific">Chromera velia CCMP2878</name>
    <dbReference type="NCBI Taxonomy" id="1169474"/>
    <lineage>
        <taxon>Eukaryota</taxon>
        <taxon>Sar</taxon>
        <taxon>Alveolata</taxon>
        <taxon>Colpodellida</taxon>
        <taxon>Chromeraceae</taxon>
        <taxon>Chromera</taxon>
    </lineage>
</organism>
<name>A0A0G4HX49_9ALVE</name>